<evidence type="ECO:0000313" key="2">
    <source>
        <dbReference type="Proteomes" id="UP000510721"/>
    </source>
</evidence>
<dbReference type="EMBL" id="CP041241">
    <property type="protein sequence ID" value="QLL65347.1"/>
    <property type="molecule type" value="Genomic_DNA"/>
</dbReference>
<gene>
    <name evidence="1" type="ORF">FKV68_28780</name>
</gene>
<dbReference type="AlphaFoldDB" id="A0A859QT82"/>
<dbReference type="KEGG" id="emx:FKV68_28780"/>
<protein>
    <submittedName>
        <fullName evidence="1">Methylenetetrahydrofolate reductase</fullName>
    </submittedName>
</protein>
<dbReference type="SUPFAM" id="SSF51730">
    <property type="entry name" value="FAD-linked oxidoreductase"/>
    <property type="match status" value="1"/>
</dbReference>
<organism evidence="1 2">
    <name type="scientific">Sinorhizobium mexicanum</name>
    <dbReference type="NCBI Taxonomy" id="375549"/>
    <lineage>
        <taxon>Bacteria</taxon>
        <taxon>Pseudomonadati</taxon>
        <taxon>Pseudomonadota</taxon>
        <taxon>Alphaproteobacteria</taxon>
        <taxon>Hyphomicrobiales</taxon>
        <taxon>Rhizobiaceae</taxon>
        <taxon>Sinorhizobium/Ensifer group</taxon>
        <taxon>Sinorhizobium</taxon>
    </lineage>
</organism>
<dbReference type="RefSeq" id="WP_180943806.1">
    <property type="nucleotide sequence ID" value="NZ_CP041241.1"/>
</dbReference>
<keyword evidence="2" id="KW-1185">Reference proteome</keyword>
<sequence length="291" mass="31952">MPYGHKEASEGGHYALEVTGKDIAQIEASRTAIPPGTQINIAFLGNEDHAHRINAARVIRACGLEPVPIISSRRLRSEQDRDYLIGALIAEAAPRRFILVGGDPAIPAGPFADSLALLKSNVLQRHAIRHVGIVAYPEGHPKIDTETLWHALKWKLGFLQDRGCSVEITTQFGFDADAVVQWIERLRHEGIGAPVRIGVPGPAEVGKLLRFAKQFGVVTSAAIARRYGLSMVNLLQRVGPERYWDRLAAGINARNLGTVLYHLYPFGGIIEGVRWMNGRVPNHYSMPPTEA</sequence>
<dbReference type="InterPro" id="IPR029041">
    <property type="entry name" value="FAD-linked_oxidoreductase-like"/>
</dbReference>
<evidence type="ECO:0000313" key="1">
    <source>
        <dbReference type="EMBL" id="QLL65347.1"/>
    </source>
</evidence>
<proteinExistence type="predicted"/>
<reference evidence="1 2" key="1">
    <citation type="submission" date="2019-06" db="EMBL/GenBank/DDBJ databases">
        <title>Complete genome sequence of Ensifer mexicanus ITTG R7 isolated from nodules of Acacia angustissima (Mill.) Kuntze.</title>
        <authorList>
            <person name="Rincon-Rosales R."/>
            <person name="Rogel M.A."/>
            <person name="Guerrero G."/>
            <person name="Rincon-Molina C.I."/>
            <person name="Lopez-Lopez A."/>
            <person name="Martinez-Romero E."/>
        </authorList>
    </citation>
    <scope>NUCLEOTIDE SEQUENCE [LARGE SCALE GENOMIC DNA]</scope>
    <source>
        <strain evidence="1 2">ITTG R7</strain>
        <plasmid evidence="2">pemeittgr7c</plasmid>
    </source>
</reference>
<keyword evidence="1" id="KW-0614">Plasmid</keyword>
<dbReference type="Gene3D" id="3.20.20.220">
    <property type="match status" value="1"/>
</dbReference>
<geneLocation type="plasmid" evidence="2">
    <name>pemeittgr7c</name>
</geneLocation>
<dbReference type="Proteomes" id="UP000510721">
    <property type="component" value="Plasmid pEmeITTGR7c"/>
</dbReference>
<accession>A0A859QT82</accession>
<name>A0A859QT82_9HYPH</name>